<reference evidence="2" key="1">
    <citation type="journal article" date="2019" name="Int. J. Syst. Evol. Microbiol.">
        <title>The Global Catalogue of Microorganisms (GCM) 10K type strain sequencing project: providing services to taxonomists for standard genome sequencing and annotation.</title>
        <authorList>
            <consortium name="The Broad Institute Genomics Platform"/>
            <consortium name="The Broad Institute Genome Sequencing Center for Infectious Disease"/>
            <person name="Wu L."/>
            <person name="Ma J."/>
        </authorList>
    </citation>
    <scope>NUCLEOTIDE SEQUENCE [LARGE SCALE GENOMIC DNA]</scope>
    <source>
        <strain evidence="2">CCUG 63563</strain>
    </source>
</reference>
<sequence>MKKIYACLVGEWVCLNDDPECKMGGNLKSPSIWWEENAEVWSPINRDKDLEHSVYGLDYVHIYYKGKDYRINPIFIQVVTG</sequence>
<proteinExistence type="predicted"/>
<keyword evidence="2" id="KW-1185">Reference proteome</keyword>
<accession>A0ABW3H5L3</accession>
<dbReference type="EMBL" id="JBHTJF010000045">
    <property type="protein sequence ID" value="MFD0944677.1"/>
    <property type="molecule type" value="Genomic_DNA"/>
</dbReference>
<name>A0ABW3H5L3_9BACL</name>
<organism evidence="1 2">
    <name type="scientific">Savagea faecisuis</name>
    <dbReference type="NCBI Taxonomy" id="1274803"/>
    <lineage>
        <taxon>Bacteria</taxon>
        <taxon>Bacillati</taxon>
        <taxon>Bacillota</taxon>
        <taxon>Bacilli</taxon>
        <taxon>Bacillales</taxon>
        <taxon>Caryophanaceae</taxon>
        <taxon>Savagea</taxon>
    </lineage>
</organism>
<evidence type="ECO:0000313" key="2">
    <source>
        <dbReference type="Proteomes" id="UP001596976"/>
    </source>
</evidence>
<comment type="caution">
    <text evidence="1">The sequence shown here is derived from an EMBL/GenBank/DDBJ whole genome shotgun (WGS) entry which is preliminary data.</text>
</comment>
<gene>
    <name evidence="1" type="ORF">ACFQ0V_13080</name>
</gene>
<dbReference type="Proteomes" id="UP001596976">
    <property type="component" value="Unassembled WGS sequence"/>
</dbReference>
<protein>
    <submittedName>
        <fullName evidence="1">Uncharacterized protein</fullName>
    </submittedName>
</protein>
<evidence type="ECO:0000313" key="1">
    <source>
        <dbReference type="EMBL" id="MFD0944677.1"/>
    </source>
</evidence>
<dbReference type="RefSeq" id="WP_381014407.1">
    <property type="nucleotide sequence ID" value="NZ_JBHTJF010000045.1"/>
</dbReference>